<keyword evidence="10 18" id="KW-0808">Transferase</keyword>
<evidence type="ECO:0000256" key="5">
    <source>
        <dbReference type="ARBA" id="ARBA00010185"/>
    </source>
</evidence>
<comment type="similarity">
    <text evidence="5 18">Belongs to the CDS family.</text>
</comment>
<evidence type="ECO:0000256" key="8">
    <source>
        <dbReference type="ARBA" id="ARBA00022475"/>
    </source>
</evidence>
<keyword evidence="11 18" id="KW-0812">Transmembrane</keyword>
<keyword evidence="14" id="KW-0443">Lipid metabolism</keyword>
<feature type="transmembrane region" description="Helical" evidence="19">
    <location>
        <begin position="98"/>
        <end position="117"/>
    </location>
</feature>
<dbReference type="EMBL" id="DRUZ01000025">
    <property type="protein sequence ID" value="HHS01263.1"/>
    <property type="molecule type" value="Genomic_DNA"/>
</dbReference>
<dbReference type="Pfam" id="PF01148">
    <property type="entry name" value="CTP_transf_1"/>
    <property type="match status" value="1"/>
</dbReference>
<evidence type="ECO:0000256" key="12">
    <source>
        <dbReference type="ARBA" id="ARBA00022695"/>
    </source>
</evidence>
<feature type="transmembrane region" description="Helical" evidence="19">
    <location>
        <begin position="73"/>
        <end position="89"/>
    </location>
</feature>
<reference evidence="20" key="1">
    <citation type="journal article" date="2020" name="mSystems">
        <title>Genome- and Community-Level Interaction Insights into Carbon Utilization and Element Cycling Functions of Hydrothermarchaeota in Hydrothermal Sediment.</title>
        <authorList>
            <person name="Zhou Z."/>
            <person name="Liu Y."/>
            <person name="Xu W."/>
            <person name="Pan J."/>
            <person name="Luo Z.H."/>
            <person name="Li M."/>
        </authorList>
    </citation>
    <scope>NUCLEOTIDE SEQUENCE [LARGE SCALE GENOMIC DNA]</scope>
    <source>
        <strain evidence="20">SpSt-102</strain>
    </source>
</reference>
<evidence type="ECO:0000313" key="20">
    <source>
        <dbReference type="EMBL" id="HHS01263.1"/>
    </source>
</evidence>
<feature type="transmembrane region" description="Helical" evidence="19">
    <location>
        <begin position="162"/>
        <end position="183"/>
    </location>
</feature>
<dbReference type="InterPro" id="IPR000374">
    <property type="entry name" value="PC_trans"/>
</dbReference>
<proteinExistence type="inferred from homology"/>
<comment type="pathway">
    <text evidence="3 18">Phospholipid metabolism; CDP-diacylglycerol biosynthesis; CDP-diacylglycerol from sn-glycerol 3-phosphate: step 3/3.</text>
</comment>
<protein>
    <recommendedName>
        <fullName evidence="7 18">Phosphatidate cytidylyltransferase</fullName>
        <ecNumber evidence="6 18">2.7.7.41</ecNumber>
    </recommendedName>
</protein>
<name>A0A7C5V377_9FIRM</name>
<dbReference type="PROSITE" id="PS01315">
    <property type="entry name" value="CDS"/>
    <property type="match status" value="1"/>
</dbReference>
<sequence>MKQRIFTAIWGITLVALANFLGGIWLKIFGALVAAVALYEFFNLFKIKRYMLYLSIALSCIVVLSDVNIGNKMFVLFMLLFLLTLIESFKNRIASQNIIYVMFSFIYIVFPILFLVLLGEFRNGKKLIWLPYLVCWLSDTFAYFAGLALGKKRIWSNISPKKSLEGFFGAMIGGVLAVWFYQFGLSAKNFDLQTLFLSTGEGIILSIIAHTGDLFASMLKRQQQKKDFGSILPGHGGVLDRFDSLIMVTPIIYFLAKFGLF</sequence>
<evidence type="ECO:0000256" key="10">
    <source>
        <dbReference type="ARBA" id="ARBA00022679"/>
    </source>
</evidence>
<dbReference type="AlphaFoldDB" id="A0A7C5V377"/>
<comment type="caution">
    <text evidence="20">The sequence shown here is derived from an EMBL/GenBank/DDBJ whole genome shotgun (WGS) entry which is preliminary data.</text>
</comment>
<feature type="transmembrane region" description="Helical" evidence="19">
    <location>
        <begin position="195"/>
        <end position="216"/>
    </location>
</feature>
<evidence type="ECO:0000256" key="14">
    <source>
        <dbReference type="ARBA" id="ARBA00023098"/>
    </source>
</evidence>
<comment type="subcellular location">
    <subcellularLocation>
        <location evidence="2">Cell membrane</location>
        <topology evidence="2">Multi-pass membrane protein</topology>
    </subcellularLocation>
</comment>
<feature type="transmembrane region" description="Helical" evidence="19">
    <location>
        <begin position="50"/>
        <end position="67"/>
    </location>
</feature>
<evidence type="ECO:0000256" key="17">
    <source>
        <dbReference type="ARBA" id="ARBA00023264"/>
    </source>
</evidence>
<evidence type="ECO:0000256" key="15">
    <source>
        <dbReference type="ARBA" id="ARBA00023136"/>
    </source>
</evidence>
<dbReference type="PANTHER" id="PTHR46382">
    <property type="entry name" value="PHOSPHATIDATE CYTIDYLYLTRANSFERASE"/>
    <property type="match status" value="1"/>
</dbReference>
<evidence type="ECO:0000256" key="4">
    <source>
        <dbReference type="ARBA" id="ARBA00005189"/>
    </source>
</evidence>
<organism evidence="20">
    <name type="scientific">Caldicellulosiruptor owensensis</name>
    <dbReference type="NCBI Taxonomy" id="55205"/>
    <lineage>
        <taxon>Bacteria</taxon>
        <taxon>Bacillati</taxon>
        <taxon>Bacillota</taxon>
        <taxon>Bacillota incertae sedis</taxon>
        <taxon>Caldicellulosiruptorales</taxon>
        <taxon>Caldicellulosiruptoraceae</taxon>
        <taxon>Caldicellulosiruptor</taxon>
    </lineage>
</organism>
<keyword evidence="9" id="KW-0444">Lipid biosynthesis</keyword>
<dbReference type="GO" id="GO:0005886">
    <property type="term" value="C:plasma membrane"/>
    <property type="evidence" value="ECO:0007669"/>
    <property type="project" value="UniProtKB-SubCell"/>
</dbReference>
<dbReference type="PANTHER" id="PTHR46382:SF1">
    <property type="entry name" value="PHOSPHATIDATE CYTIDYLYLTRANSFERASE"/>
    <property type="match status" value="1"/>
</dbReference>
<evidence type="ECO:0000256" key="19">
    <source>
        <dbReference type="SAM" id="Phobius"/>
    </source>
</evidence>
<keyword evidence="12 18" id="KW-0548">Nucleotidyltransferase</keyword>
<gene>
    <name evidence="20" type="ORF">ENL71_01800</name>
</gene>
<evidence type="ECO:0000256" key="11">
    <source>
        <dbReference type="ARBA" id="ARBA00022692"/>
    </source>
</evidence>
<keyword evidence="13 19" id="KW-1133">Transmembrane helix</keyword>
<evidence type="ECO:0000256" key="7">
    <source>
        <dbReference type="ARBA" id="ARBA00019373"/>
    </source>
</evidence>
<keyword evidence="8" id="KW-1003">Cell membrane</keyword>
<dbReference type="GO" id="GO:0016024">
    <property type="term" value="P:CDP-diacylglycerol biosynthetic process"/>
    <property type="evidence" value="ECO:0007669"/>
    <property type="project" value="UniProtKB-UniPathway"/>
</dbReference>
<keyword evidence="17" id="KW-1208">Phospholipid metabolism</keyword>
<dbReference type="UniPathway" id="UPA00557">
    <property type="reaction ID" value="UER00614"/>
</dbReference>
<accession>A0A7C5V377</accession>
<evidence type="ECO:0000256" key="18">
    <source>
        <dbReference type="RuleBase" id="RU003938"/>
    </source>
</evidence>
<dbReference type="EC" id="2.7.7.41" evidence="6 18"/>
<keyword evidence="15 19" id="KW-0472">Membrane</keyword>
<evidence type="ECO:0000256" key="2">
    <source>
        <dbReference type="ARBA" id="ARBA00004651"/>
    </source>
</evidence>
<comment type="pathway">
    <text evidence="4">Lipid metabolism.</text>
</comment>
<dbReference type="GO" id="GO:0004605">
    <property type="term" value="F:phosphatidate cytidylyltransferase activity"/>
    <property type="evidence" value="ECO:0007669"/>
    <property type="project" value="UniProtKB-EC"/>
</dbReference>
<evidence type="ECO:0000256" key="6">
    <source>
        <dbReference type="ARBA" id="ARBA00012487"/>
    </source>
</evidence>
<keyword evidence="16" id="KW-0594">Phospholipid biosynthesis</keyword>
<comment type="catalytic activity">
    <reaction evidence="1 18">
        <text>a 1,2-diacyl-sn-glycero-3-phosphate + CTP + H(+) = a CDP-1,2-diacyl-sn-glycerol + diphosphate</text>
        <dbReference type="Rhea" id="RHEA:16229"/>
        <dbReference type="ChEBI" id="CHEBI:15378"/>
        <dbReference type="ChEBI" id="CHEBI:33019"/>
        <dbReference type="ChEBI" id="CHEBI:37563"/>
        <dbReference type="ChEBI" id="CHEBI:58332"/>
        <dbReference type="ChEBI" id="CHEBI:58608"/>
        <dbReference type="EC" id="2.7.7.41"/>
    </reaction>
</comment>
<evidence type="ECO:0000256" key="13">
    <source>
        <dbReference type="ARBA" id="ARBA00022989"/>
    </source>
</evidence>
<evidence type="ECO:0000256" key="9">
    <source>
        <dbReference type="ARBA" id="ARBA00022516"/>
    </source>
</evidence>
<feature type="transmembrane region" description="Helical" evidence="19">
    <location>
        <begin position="129"/>
        <end position="150"/>
    </location>
</feature>
<evidence type="ECO:0000256" key="16">
    <source>
        <dbReference type="ARBA" id="ARBA00023209"/>
    </source>
</evidence>
<feature type="transmembrane region" description="Helical" evidence="19">
    <location>
        <begin position="12"/>
        <end position="38"/>
    </location>
</feature>
<evidence type="ECO:0000256" key="3">
    <source>
        <dbReference type="ARBA" id="ARBA00005119"/>
    </source>
</evidence>
<evidence type="ECO:0000256" key="1">
    <source>
        <dbReference type="ARBA" id="ARBA00001698"/>
    </source>
</evidence>